<gene>
    <name evidence="1" type="ORF">UFOVP58_207</name>
</gene>
<accession>A0A6J5KWK8</accession>
<organism evidence="1">
    <name type="scientific">uncultured Caudovirales phage</name>
    <dbReference type="NCBI Taxonomy" id="2100421"/>
    <lineage>
        <taxon>Viruses</taxon>
        <taxon>Duplodnaviria</taxon>
        <taxon>Heunggongvirae</taxon>
        <taxon>Uroviricota</taxon>
        <taxon>Caudoviricetes</taxon>
        <taxon>Peduoviridae</taxon>
        <taxon>Maltschvirus</taxon>
        <taxon>Maltschvirus maltsch</taxon>
    </lineage>
</organism>
<proteinExistence type="predicted"/>
<sequence>MKIVEITRSTCYYVYTDGEEWNNYRRNGKDCWEVLMGESWETIYETESIEALFQKEFLLRGEG</sequence>
<dbReference type="EMBL" id="LR796186">
    <property type="protein sequence ID" value="CAB4125712.1"/>
    <property type="molecule type" value="Genomic_DNA"/>
</dbReference>
<evidence type="ECO:0000313" key="1">
    <source>
        <dbReference type="EMBL" id="CAB4125712.1"/>
    </source>
</evidence>
<protein>
    <submittedName>
        <fullName evidence="1">Uncharacterized protein</fullName>
    </submittedName>
</protein>
<reference evidence="1" key="1">
    <citation type="submission" date="2020-04" db="EMBL/GenBank/DDBJ databases">
        <authorList>
            <person name="Chiriac C."/>
            <person name="Salcher M."/>
            <person name="Ghai R."/>
            <person name="Kavagutti S V."/>
        </authorList>
    </citation>
    <scope>NUCLEOTIDE SEQUENCE</scope>
</reference>
<name>A0A6J5KWK8_9CAUD</name>